<name>A0ABS4TSE6_9PSEU</name>
<dbReference type="Gene3D" id="3.40.50.300">
    <property type="entry name" value="P-loop containing nucleotide triphosphate hydrolases"/>
    <property type="match status" value="2"/>
</dbReference>
<keyword evidence="1" id="KW-0547">Nucleotide-binding</keyword>
<dbReference type="PROSITE" id="PS50893">
    <property type="entry name" value="ABC_TRANSPORTER_2"/>
    <property type="match status" value="2"/>
</dbReference>
<protein>
    <submittedName>
        <fullName evidence="4">Simple sugar transport system ATP-binding protein</fullName>
    </submittedName>
</protein>
<comment type="caution">
    <text evidence="4">The sequence shown here is derived from an EMBL/GenBank/DDBJ whole genome shotgun (WGS) entry which is preliminary data.</text>
</comment>
<dbReference type="SMART" id="SM00382">
    <property type="entry name" value="AAA"/>
    <property type="match status" value="1"/>
</dbReference>
<feature type="domain" description="ABC transporter" evidence="3">
    <location>
        <begin position="253"/>
        <end position="470"/>
    </location>
</feature>
<dbReference type="PROSITE" id="PS00211">
    <property type="entry name" value="ABC_TRANSPORTER_1"/>
    <property type="match status" value="1"/>
</dbReference>
<dbReference type="InterPro" id="IPR050107">
    <property type="entry name" value="ABC_carbohydrate_import_ATPase"/>
</dbReference>
<dbReference type="InterPro" id="IPR027417">
    <property type="entry name" value="P-loop_NTPase"/>
</dbReference>
<dbReference type="PANTHER" id="PTHR43790:SF4">
    <property type="entry name" value="GUANOSINE IMPORT ATP-BINDING PROTEIN NUPO"/>
    <property type="match status" value="1"/>
</dbReference>
<dbReference type="InterPro" id="IPR017871">
    <property type="entry name" value="ABC_transporter-like_CS"/>
</dbReference>
<evidence type="ECO:0000259" key="3">
    <source>
        <dbReference type="PROSITE" id="PS50893"/>
    </source>
</evidence>
<dbReference type="PANTHER" id="PTHR43790">
    <property type="entry name" value="CARBOHYDRATE TRANSPORT ATP-BINDING PROTEIN MG119-RELATED"/>
    <property type="match status" value="1"/>
</dbReference>
<dbReference type="InterPro" id="IPR003593">
    <property type="entry name" value="AAA+_ATPase"/>
</dbReference>
<dbReference type="InterPro" id="IPR003439">
    <property type="entry name" value="ABC_transporter-like_ATP-bd"/>
</dbReference>
<keyword evidence="5" id="KW-1185">Reference proteome</keyword>
<evidence type="ECO:0000256" key="2">
    <source>
        <dbReference type="ARBA" id="ARBA00022840"/>
    </source>
</evidence>
<evidence type="ECO:0000256" key="1">
    <source>
        <dbReference type="ARBA" id="ARBA00022741"/>
    </source>
</evidence>
<keyword evidence="2 4" id="KW-0067">ATP-binding</keyword>
<evidence type="ECO:0000313" key="4">
    <source>
        <dbReference type="EMBL" id="MBP2327345.1"/>
    </source>
</evidence>
<dbReference type="Proteomes" id="UP001519332">
    <property type="component" value="Unassembled WGS sequence"/>
</dbReference>
<dbReference type="SUPFAM" id="SSF52540">
    <property type="entry name" value="P-loop containing nucleoside triphosphate hydrolases"/>
    <property type="match status" value="2"/>
</dbReference>
<dbReference type="EMBL" id="JAGINW010000001">
    <property type="protein sequence ID" value="MBP2327345.1"/>
    <property type="molecule type" value="Genomic_DNA"/>
</dbReference>
<dbReference type="CDD" id="cd03216">
    <property type="entry name" value="ABC_Carb_Monos_I"/>
    <property type="match status" value="1"/>
</dbReference>
<keyword evidence="4" id="KW-0762">Sugar transport</keyword>
<evidence type="ECO:0000313" key="5">
    <source>
        <dbReference type="Proteomes" id="UP001519332"/>
    </source>
</evidence>
<keyword evidence="4" id="KW-0813">Transport</keyword>
<gene>
    <name evidence="4" type="ORF">JOF56_007730</name>
</gene>
<reference evidence="4 5" key="1">
    <citation type="submission" date="2021-03" db="EMBL/GenBank/DDBJ databases">
        <title>Sequencing the genomes of 1000 actinobacteria strains.</title>
        <authorList>
            <person name="Klenk H.-P."/>
        </authorList>
    </citation>
    <scope>NUCLEOTIDE SEQUENCE [LARGE SCALE GENOMIC DNA]</scope>
    <source>
        <strain evidence="4 5">DSM 46670</strain>
    </source>
</reference>
<accession>A0ABS4TSE6</accession>
<proteinExistence type="predicted"/>
<feature type="domain" description="ABC transporter" evidence="3">
    <location>
        <begin position="20"/>
        <end position="255"/>
    </location>
</feature>
<sequence length="471" mass="49869">MTRSSRARSPSMTQPSPDAVELRGITKRFPGVLANSDVSLSVRAGEIHALMGENGAGKSTLMSILYGLHQPDAGTIALHGREVSFTSPAQAISTGVGMVHQDFALFPQLTVTENVIFGREPIRRGFLSRKAARAAVASLIDKHELRLRPDTRIADLPVGLRQQVEILKLLYREASILILDEPTAVLTPAETSRLFGVLRDLAAAGKTVLFVSHKLQEVLEVSDNVTVLRDGEVTARGATSSFTGPALASAMTGRAVDLDRTYPAGSPGKVVLEIPGLTVYAGEIVGIAGNGQAELVESITTGVHDEVAHVPESRSEVGSAPHAPLAANLAVGFQRRLANKGFLRPSAIREHAGKIIARFDVRGTGSTMDTLSGGNQQKAILGRELTHGAPLLVVEQPTRGVDVGAIENIHAQLIAYRDAGHGVLLVSAELSEILALSDRILVMYGGRFVAEFDRENADPGQIGLAMAGGAR</sequence>
<organism evidence="4 5">
    <name type="scientific">Kibdelosporangium banguiense</name>
    <dbReference type="NCBI Taxonomy" id="1365924"/>
    <lineage>
        <taxon>Bacteria</taxon>
        <taxon>Bacillati</taxon>
        <taxon>Actinomycetota</taxon>
        <taxon>Actinomycetes</taxon>
        <taxon>Pseudonocardiales</taxon>
        <taxon>Pseudonocardiaceae</taxon>
        <taxon>Kibdelosporangium</taxon>
    </lineage>
</organism>
<dbReference type="GO" id="GO:0005524">
    <property type="term" value="F:ATP binding"/>
    <property type="evidence" value="ECO:0007669"/>
    <property type="project" value="UniProtKB-KW"/>
</dbReference>
<dbReference type="Pfam" id="PF00005">
    <property type="entry name" value="ABC_tran"/>
    <property type="match status" value="1"/>
</dbReference>